<dbReference type="PANTHER" id="PTHR30537">
    <property type="entry name" value="HTH-TYPE TRANSCRIPTIONAL REGULATOR"/>
    <property type="match status" value="1"/>
</dbReference>
<evidence type="ECO:0000256" key="2">
    <source>
        <dbReference type="ARBA" id="ARBA00023015"/>
    </source>
</evidence>
<evidence type="ECO:0000256" key="6">
    <source>
        <dbReference type="ARBA" id="ARBA00067332"/>
    </source>
</evidence>
<evidence type="ECO:0000256" key="1">
    <source>
        <dbReference type="ARBA" id="ARBA00009437"/>
    </source>
</evidence>
<organism evidence="9">
    <name type="scientific">Rhizobium leguminosarum bv. trifolii</name>
    <dbReference type="NCBI Taxonomy" id="386"/>
    <lineage>
        <taxon>Bacteria</taxon>
        <taxon>Pseudomonadati</taxon>
        <taxon>Pseudomonadota</taxon>
        <taxon>Alphaproteobacteria</taxon>
        <taxon>Hyphomicrobiales</taxon>
        <taxon>Rhizobiaceae</taxon>
        <taxon>Rhizobium/Agrobacterium group</taxon>
        <taxon>Rhizobium</taxon>
    </lineage>
</organism>
<dbReference type="AlphaFoldDB" id="A0A1B8R2B5"/>
<name>A0A1B8R2B5_RHILT</name>
<dbReference type="PRINTS" id="PR00039">
    <property type="entry name" value="HTHLYSR"/>
</dbReference>
<feature type="domain" description="HTH lysR-type" evidence="8">
    <location>
        <begin position="4"/>
        <end position="61"/>
    </location>
</feature>
<evidence type="ECO:0000256" key="7">
    <source>
        <dbReference type="ARBA" id="ARBA00083243"/>
    </source>
</evidence>
<dbReference type="FunFam" id="3.40.190.290:FF:000012">
    <property type="entry name" value="Transcriptional regulator, LysR family"/>
    <property type="match status" value="1"/>
</dbReference>
<dbReference type="SUPFAM" id="SSF53850">
    <property type="entry name" value="Periplasmic binding protein-like II"/>
    <property type="match status" value="1"/>
</dbReference>
<accession>A0A1B8R2B5</accession>
<dbReference type="SUPFAM" id="SSF46785">
    <property type="entry name" value="Winged helix' DNA-binding domain"/>
    <property type="match status" value="1"/>
</dbReference>
<dbReference type="GO" id="GO:0003700">
    <property type="term" value="F:DNA-binding transcription factor activity"/>
    <property type="evidence" value="ECO:0007669"/>
    <property type="project" value="InterPro"/>
</dbReference>
<protein>
    <recommendedName>
        <fullName evidence="6">HTH-type transcriptional regulator TtuA</fullName>
    </recommendedName>
    <alternativeName>
        <fullName evidence="7">Tartrate utilization transcriptional regulator</fullName>
    </alternativeName>
</protein>
<evidence type="ECO:0000256" key="3">
    <source>
        <dbReference type="ARBA" id="ARBA00023125"/>
    </source>
</evidence>
<dbReference type="InterPro" id="IPR005119">
    <property type="entry name" value="LysR_subst-bd"/>
</dbReference>
<dbReference type="GO" id="GO:0006351">
    <property type="term" value="P:DNA-templated transcription"/>
    <property type="evidence" value="ECO:0007669"/>
    <property type="project" value="TreeGrafter"/>
</dbReference>
<dbReference type="PANTHER" id="PTHR30537:SF1">
    <property type="entry name" value="HTH-TYPE TRANSCRIPTIONAL REGULATOR PGRR"/>
    <property type="match status" value="1"/>
</dbReference>
<comment type="similarity">
    <text evidence="1">Belongs to the LysR transcriptional regulatory family.</text>
</comment>
<keyword evidence="2" id="KW-0805">Transcription regulation</keyword>
<reference evidence="9" key="1">
    <citation type="journal article" date="2015" name="BMC Genomics">
        <title>Transcriptome profiling of a Rhizobium leguminosarum bv. trifolii rosR mutant reveals the role of the transcriptional regulator RosR in motility, synthesis of cell-surface components, and other cellular processes.</title>
        <authorList>
            <person name="Rachwal K."/>
            <person name="Matczynska E."/>
            <person name="Janczarek M."/>
        </authorList>
    </citation>
    <scope>NUCLEOTIDE SEQUENCE</scope>
    <source>
        <strain evidence="9">Rt24.2</strain>
    </source>
</reference>
<dbReference type="InterPro" id="IPR000847">
    <property type="entry name" value="LysR_HTH_N"/>
</dbReference>
<dbReference type="InterPro" id="IPR058163">
    <property type="entry name" value="LysR-type_TF_proteobact-type"/>
</dbReference>
<keyword evidence="3" id="KW-0238">DNA-binding</keyword>
<keyword evidence="4" id="KW-0804">Transcription</keyword>
<dbReference type="InterPro" id="IPR036390">
    <property type="entry name" value="WH_DNA-bd_sf"/>
</dbReference>
<dbReference type="Pfam" id="PF03466">
    <property type="entry name" value="LysR_substrate"/>
    <property type="match status" value="1"/>
</dbReference>
<dbReference type="EMBL" id="KX492057">
    <property type="protein sequence ID" value="AOO94421.1"/>
    <property type="molecule type" value="Genomic_DNA"/>
</dbReference>
<dbReference type="FunFam" id="1.10.10.10:FF:000001">
    <property type="entry name" value="LysR family transcriptional regulator"/>
    <property type="match status" value="1"/>
</dbReference>
<dbReference type="GO" id="GO:0043565">
    <property type="term" value="F:sequence-specific DNA binding"/>
    <property type="evidence" value="ECO:0007669"/>
    <property type="project" value="TreeGrafter"/>
</dbReference>
<dbReference type="Pfam" id="PF00126">
    <property type="entry name" value="HTH_1"/>
    <property type="match status" value="1"/>
</dbReference>
<evidence type="ECO:0000313" key="9">
    <source>
        <dbReference type="EMBL" id="AOO94421.1"/>
    </source>
</evidence>
<dbReference type="PROSITE" id="PS50931">
    <property type="entry name" value="HTH_LYSR"/>
    <property type="match status" value="1"/>
</dbReference>
<evidence type="ECO:0000256" key="4">
    <source>
        <dbReference type="ARBA" id="ARBA00023163"/>
    </source>
</evidence>
<sequence>MSRDSINDLTVFLAVAREQSFTRAAAKLGVSPSALSHSMRLLEERLGVRLLTRTTRRVSVTDAGERLLHSIEPHFDGIDTALAALTELRDKPAGTVRITAGEHPTTSILWPAIERLLPEYPDIKFEITVDGALTDIVAERYDAGIRLGEQLNGDMIAVRIGPEMRMVVVGSPDYFTRHPKPSTPQDLTAHACINLRLPTYGGYLVWEFEKDGREVRVRVDGPLAFNNTQMVMRAALGGVGLAYLFEDHARDEIESGRLVTVLDYWNPLFDGYFLYYPSRRQMSPAFGVLVDALRYRPSRSDH</sequence>
<evidence type="ECO:0000256" key="5">
    <source>
        <dbReference type="ARBA" id="ARBA00054626"/>
    </source>
</evidence>
<dbReference type="RefSeq" id="WP_065277975.1">
    <property type="nucleotide sequence ID" value="NZ_MAMO01000177.1"/>
</dbReference>
<evidence type="ECO:0000259" key="8">
    <source>
        <dbReference type="PROSITE" id="PS50931"/>
    </source>
</evidence>
<dbReference type="Gene3D" id="1.10.10.10">
    <property type="entry name" value="Winged helix-like DNA-binding domain superfamily/Winged helix DNA-binding domain"/>
    <property type="match status" value="1"/>
</dbReference>
<proteinExistence type="inferred from homology"/>
<comment type="function">
    <text evidence="5">Transcriptional regulator of the ttuABCDE tartrate utilization operon.</text>
</comment>
<dbReference type="InterPro" id="IPR036388">
    <property type="entry name" value="WH-like_DNA-bd_sf"/>
</dbReference>
<dbReference type="Gene3D" id="3.40.190.290">
    <property type="match status" value="1"/>
</dbReference>
<reference evidence="9" key="2">
    <citation type="journal article" date="2016" name="Front. Microbiol.">
        <title>The Regulatory Protein RosR Affects Rhizobium leguminosarum bv. trifolii Protein Profiles, Cell Surface Properties, and Symbiosis with Clover.</title>
        <authorList>
            <person name="Rachwal K."/>
            <person name="Boguszewska A."/>
            <person name="Kopcinska J."/>
            <person name="Karas M."/>
            <person name="Tchorzewski M."/>
            <person name="Janczarek M."/>
        </authorList>
    </citation>
    <scope>NUCLEOTIDE SEQUENCE</scope>
    <source>
        <strain evidence="9">Rt24.2</strain>
    </source>
</reference>
<dbReference type="CDD" id="cd08474">
    <property type="entry name" value="PBP2_CrgA_like_5"/>
    <property type="match status" value="1"/>
</dbReference>